<feature type="domain" description="Calcineurin-like phosphoesterase" evidence="3">
    <location>
        <begin position="39"/>
        <end position="253"/>
    </location>
</feature>
<proteinExistence type="inferred from homology"/>
<dbReference type="GO" id="GO:0046872">
    <property type="term" value="F:metal ion binding"/>
    <property type="evidence" value="ECO:0007669"/>
    <property type="project" value="InterPro"/>
</dbReference>
<dbReference type="InterPro" id="IPR036907">
    <property type="entry name" value="5'-Nucleotdase_C_sf"/>
</dbReference>
<gene>
    <name evidence="5" type="ORF">LUCI_2621</name>
</gene>
<reference evidence="5 6" key="1">
    <citation type="submission" date="2018-06" db="EMBL/GenBank/DDBJ databases">
        <authorList>
            <person name="Strepis N."/>
        </authorList>
    </citation>
    <scope>NUCLEOTIDE SEQUENCE [LARGE SCALE GENOMIC DNA]</scope>
    <source>
        <strain evidence="5">LUCI</strain>
    </source>
</reference>
<dbReference type="SUPFAM" id="SSF56300">
    <property type="entry name" value="Metallo-dependent phosphatases"/>
    <property type="match status" value="1"/>
</dbReference>
<dbReference type="PROSITE" id="PS00786">
    <property type="entry name" value="5_NUCLEOTIDASE_2"/>
    <property type="match status" value="1"/>
</dbReference>
<evidence type="ECO:0000256" key="1">
    <source>
        <dbReference type="ARBA" id="ARBA00022729"/>
    </source>
</evidence>
<dbReference type="InterPro" id="IPR006179">
    <property type="entry name" value="5_nucleotidase/apyrase"/>
</dbReference>
<evidence type="ECO:0000313" key="5">
    <source>
        <dbReference type="EMBL" id="VBB07377.1"/>
    </source>
</evidence>
<evidence type="ECO:0000259" key="4">
    <source>
        <dbReference type="Pfam" id="PF02872"/>
    </source>
</evidence>
<dbReference type="CDD" id="cd00845">
    <property type="entry name" value="MPP_UshA_N_like"/>
    <property type="match status" value="1"/>
</dbReference>
<accession>A0A498R8V7</accession>
<keyword evidence="2" id="KW-0547">Nucleotide-binding</keyword>
<dbReference type="Proteomes" id="UP000277811">
    <property type="component" value="Unassembled WGS sequence"/>
</dbReference>
<dbReference type="Pfam" id="PF02872">
    <property type="entry name" value="5_nucleotid_C"/>
    <property type="match status" value="1"/>
</dbReference>
<evidence type="ECO:0000313" key="6">
    <source>
        <dbReference type="Proteomes" id="UP000277811"/>
    </source>
</evidence>
<keyword evidence="1 2" id="KW-0732">Signal</keyword>
<dbReference type="GO" id="GO:0009166">
    <property type="term" value="P:nucleotide catabolic process"/>
    <property type="evidence" value="ECO:0007669"/>
    <property type="project" value="InterPro"/>
</dbReference>
<dbReference type="PANTHER" id="PTHR11575">
    <property type="entry name" value="5'-NUCLEOTIDASE-RELATED"/>
    <property type="match status" value="1"/>
</dbReference>
<dbReference type="Gene3D" id="3.60.21.10">
    <property type="match status" value="1"/>
</dbReference>
<organism evidence="5 6">
    <name type="scientific">Lucifera butyrica</name>
    <dbReference type="NCBI Taxonomy" id="1351585"/>
    <lineage>
        <taxon>Bacteria</taxon>
        <taxon>Bacillati</taxon>
        <taxon>Bacillota</taxon>
        <taxon>Negativicutes</taxon>
        <taxon>Veillonellales</taxon>
        <taxon>Veillonellaceae</taxon>
        <taxon>Lucifera</taxon>
    </lineage>
</organism>
<keyword evidence="2" id="KW-0378">Hydrolase</keyword>
<feature type="chain" id="PRO_5019613592" evidence="2">
    <location>
        <begin position="29"/>
        <end position="521"/>
    </location>
</feature>
<dbReference type="InterPro" id="IPR008334">
    <property type="entry name" value="5'-Nucleotdase_C"/>
</dbReference>
<evidence type="ECO:0000259" key="3">
    <source>
        <dbReference type="Pfam" id="PF00149"/>
    </source>
</evidence>
<feature type="signal peptide" evidence="2">
    <location>
        <begin position="1"/>
        <end position="28"/>
    </location>
</feature>
<dbReference type="InterPro" id="IPR029052">
    <property type="entry name" value="Metallo-depent_PP-like"/>
</dbReference>
<dbReference type="GO" id="GO:0016788">
    <property type="term" value="F:hydrolase activity, acting on ester bonds"/>
    <property type="evidence" value="ECO:0007669"/>
    <property type="project" value="InterPro"/>
</dbReference>
<protein>
    <submittedName>
        <fullName evidence="5">5'-nucleotidase signature 2</fullName>
    </submittedName>
</protein>
<feature type="domain" description="5'-Nucleotidase C-terminal" evidence="4">
    <location>
        <begin position="340"/>
        <end position="477"/>
    </location>
</feature>
<dbReference type="Pfam" id="PF00149">
    <property type="entry name" value="Metallophos"/>
    <property type="match status" value="1"/>
</dbReference>
<sequence>MNCLWRGFARCTLAVLLFAVMTTAPVWAAGSADVVSFEVLTVNDFHGALPENGKNPGAAKLAQYLKETKAVNPAGTIIVSAGDMFQGTPDSNLLYGKTVVDVMNQIGFDAMTVGNHEFDWGVDILKKRINQSAFPYVAANIIDKKTGKPADFVKPYILLSRQGVKIAVIGLATPETAYKASPKYVAAYTFADPVQTVNQLLPELQRQGAEIILVVSHLASYMDRQTGEISGDAAVLARETRGLTAVISGHSHQTVYGKVNGVPVVQAYYNGRAVGKVEILYDKAAHKVVNTSVETVALPYPGLAADPAVARIVQKAQAEIGPVKNVVLGKTLTPLDHSREEPVVSPLGQWATDVLRTRAKADVAFQNGGGLRTGLPAGEITMGMIYEVMPFDNTIYTADMTGKQIKQVLEYGIMNTRVGMLQFSGVNVVYDPGRPAGDRVVSVTLPDGSPLGMNQVYRVATNDFMAAGGDGYIMFKEGKNLADTFLPVRDALVDAIKAARVIQFHSDGRLKILAAGLASAA</sequence>
<name>A0A498R8V7_9FIRM</name>
<dbReference type="SUPFAM" id="SSF55816">
    <property type="entry name" value="5'-nucleotidase (syn. UDP-sugar hydrolase), C-terminal domain"/>
    <property type="match status" value="1"/>
</dbReference>
<dbReference type="InterPro" id="IPR006146">
    <property type="entry name" value="5'-Nucleotdase_CS"/>
</dbReference>
<dbReference type="OrthoDB" id="7820733at2"/>
<dbReference type="PRINTS" id="PR01607">
    <property type="entry name" value="APYRASEFAMLY"/>
</dbReference>
<keyword evidence="6" id="KW-1185">Reference proteome</keyword>
<dbReference type="InterPro" id="IPR004843">
    <property type="entry name" value="Calcineurin-like_PHP"/>
</dbReference>
<dbReference type="GO" id="GO:0000166">
    <property type="term" value="F:nucleotide binding"/>
    <property type="evidence" value="ECO:0007669"/>
    <property type="project" value="UniProtKB-KW"/>
</dbReference>
<dbReference type="PANTHER" id="PTHR11575:SF24">
    <property type="entry name" value="5'-NUCLEOTIDASE"/>
    <property type="match status" value="1"/>
</dbReference>
<comment type="similarity">
    <text evidence="2">Belongs to the 5'-nucleotidase family.</text>
</comment>
<evidence type="ECO:0000256" key="2">
    <source>
        <dbReference type="RuleBase" id="RU362119"/>
    </source>
</evidence>
<dbReference type="GO" id="GO:0030288">
    <property type="term" value="C:outer membrane-bounded periplasmic space"/>
    <property type="evidence" value="ECO:0007669"/>
    <property type="project" value="TreeGrafter"/>
</dbReference>
<dbReference type="AlphaFoldDB" id="A0A498R8V7"/>
<dbReference type="EMBL" id="UPPP01000073">
    <property type="protein sequence ID" value="VBB07377.1"/>
    <property type="molecule type" value="Genomic_DNA"/>
</dbReference>
<dbReference type="Gene3D" id="3.90.780.10">
    <property type="entry name" value="5'-Nucleotidase, C-terminal domain"/>
    <property type="match status" value="1"/>
</dbReference>
<dbReference type="RefSeq" id="WP_122628317.1">
    <property type="nucleotide sequence ID" value="NZ_UPPP01000073.1"/>
</dbReference>